<dbReference type="PANTHER" id="PTHR22600:SF26">
    <property type="entry name" value="BETA-N-ACETYLHEXOSAMINIDASE"/>
    <property type="match status" value="1"/>
</dbReference>
<evidence type="ECO:0000256" key="9">
    <source>
        <dbReference type="SAM" id="SignalP"/>
    </source>
</evidence>
<dbReference type="Gene3D" id="3.30.379.10">
    <property type="entry name" value="Chitobiase/beta-hexosaminidase domain 2-like"/>
    <property type="match status" value="1"/>
</dbReference>
<dbReference type="VEuPathDB" id="FungiDB:CC1G_03425"/>
<dbReference type="PANTHER" id="PTHR22600">
    <property type="entry name" value="BETA-HEXOSAMINIDASE"/>
    <property type="match status" value="1"/>
</dbReference>
<dbReference type="Gene3D" id="3.20.20.80">
    <property type="entry name" value="Glycosidases"/>
    <property type="match status" value="1"/>
</dbReference>
<dbReference type="InParanoid" id="A8NQP2"/>
<dbReference type="SUPFAM" id="SSF51445">
    <property type="entry name" value="(Trans)glycosidases"/>
    <property type="match status" value="1"/>
</dbReference>
<evidence type="ECO:0000256" key="5">
    <source>
        <dbReference type="ARBA" id="ARBA00023180"/>
    </source>
</evidence>
<comment type="catalytic activity">
    <reaction evidence="1 7">
        <text>Hydrolysis of terminal non-reducing N-acetyl-D-hexosamine residues in N-acetyl-beta-D-hexosaminides.</text>
        <dbReference type="EC" id="3.2.1.52"/>
    </reaction>
</comment>
<feature type="domain" description="Glycoside hydrolase family 20 catalytic" evidence="10">
    <location>
        <begin position="183"/>
        <end position="521"/>
    </location>
</feature>
<keyword evidence="3 9" id="KW-0732">Signal</keyword>
<dbReference type="AlphaFoldDB" id="A8NQP2"/>
<dbReference type="GO" id="GO:0016020">
    <property type="term" value="C:membrane"/>
    <property type="evidence" value="ECO:0007669"/>
    <property type="project" value="TreeGrafter"/>
</dbReference>
<dbReference type="PIRSF" id="PIRSF001093">
    <property type="entry name" value="B-hxosamndse_ab_euk"/>
    <property type="match status" value="1"/>
</dbReference>
<dbReference type="GO" id="GO:0005975">
    <property type="term" value="P:carbohydrate metabolic process"/>
    <property type="evidence" value="ECO:0007669"/>
    <property type="project" value="InterPro"/>
</dbReference>
<dbReference type="Proteomes" id="UP000001861">
    <property type="component" value="Unassembled WGS sequence"/>
</dbReference>
<feature type="chain" id="PRO_5002724435" description="Beta-hexosaminidase" evidence="9">
    <location>
        <begin position="19"/>
        <end position="609"/>
    </location>
</feature>
<protein>
    <recommendedName>
        <fullName evidence="7">Beta-hexosaminidase</fullName>
        <ecNumber evidence="7">3.2.1.52</ecNumber>
    </recommendedName>
</protein>
<comment type="caution">
    <text evidence="12">The sequence shown here is derived from an EMBL/GenBank/DDBJ whole genome shotgun (WGS) entry which is preliminary data.</text>
</comment>
<evidence type="ECO:0000256" key="4">
    <source>
        <dbReference type="ARBA" id="ARBA00022801"/>
    </source>
</evidence>
<dbReference type="RefSeq" id="XP_001835643.2">
    <property type="nucleotide sequence ID" value="XM_001835591.2"/>
</dbReference>
<evidence type="ECO:0000256" key="8">
    <source>
        <dbReference type="PIRSR" id="PIRSR001093-1"/>
    </source>
</evidence>
<evidence type="ECO:0000256" key="2">
    <source>
        <dbReference type="ARBA" id="ARBA00006285"/>
    </source>
</evidence>
<keyword evidence="4 7" id="KW-0378">Hydrolase</keyword>
<gene>
    <name evidence="12" type="ORF">CC1G_03425</name>
</gene>
<proteinExistence type="inferred from homology"/>
<dbReference type="eggNOG" id="KOG2499">
    <property type="taxonomic scope" value="Eukaryota"/>
</dbReference>
<feature type="domain" description="Beta-hexosaminidase eukaryotic type N-terminal" evidence="11">
    <location>
        <begin position="19"/>
        <end position="155"/>
    </location>
</feature>
<evidence type="ECO:0000259" key="10">
    <source>
        <dbReference type="Pfam" id="PF00728"/>
    </source>
</evidence>
<dbReference type="EC" id="3.2.1.52" evidence="7"/>
<keyword evidence="5" id="KW-0325">Glycoprotein</keyword>
<evidence type="ECO:0000256" key="7">
    <source>
        <dbReference type="PIRNR" id="PIRNR001093"/>
    </source>
</evidence>
<keyword evidence="13" id="KW-1185">Reference proteome</keyword>
<evidence type="ECO:0000313" key="13">
    <source>
        <dbReference type="Proteomes" id="UP000001861"/>
    </source>
</evidence>
<dbReference type="InterPro" id="IPR029019">
    <property type="entry name" value="HEX_eukaryotic_N"/>
</dbReference>
<accession>A8NQP2</accession>
<dbReference type="InterPro" id="IPR017853">
    <property type="entry name" value="GH"/>
</dbReference>
<dbReference type="CDD" id="cd06562">
    <property type="entry name" value="GH20_HexA_HexB-like"/>
    <property type="match status" value="1"/>
</dbReference>
<dbReference type="Pfam" id="PF14845">
    <property type="entry name" value="Glycohydro_20b2"/>
    <property type="match status" value="1"/>
</dbReference>
<feature type="signal peptide" evidence="9">
    <location>
        <begin position="1"/>
        <end position="18"/>
    </location>
</feature>
<dbReference type="KEGG" id="cci:CC1G_03425"/>
<dbReference type="PRINTS" id="PR00738">
    <property type="entry name" value="GLHYDRLASE20"/>
</dbReference>
<evidence type="ECO:0000313" key="12">
    <source>
        <dbReference type="EMBL" id="EAU86214.2"/>
    </source>
</evidence>
<dbReference type="GeneID" id="6012178"/>
<dbReference type="GO" id="GO:0030203">
    <property type="term" value="P:glycosaminoglycan metabolic process"/>
    <property type="evidence" value="ECO:0007669"/>
    <property type="project" value="TreeGrafter"/>
</dbReference>
<dbReference type="EMBL" id="AACS02000008">
    <property type="protein sequence ID" value="EAU86214.2"/>
    <property type="molecule type" value="Genomic_DNA"/>
</dbReference>
<keyword evidence="6 7" id="KW-0326">Glycosidase</keyword>
<evidence type="ECO:0000256" key="6">
    <source>
        <dbReference type="ARBA" id="ARBA00023295"/>
    </source>
</evidence>
<reference evidence="12 13" key="1">
    <citation type="journal article" date="2010" name="Proc. Natl. Acad. Sci. U.S.A.">
        <title>Insights into evolution of multicellular fungi from the assembled chromosomes of the mushroom Coprinopsis cinerea (Coprinus cinereus).</title>
        <authorList>
            <person name="Stajich J.E."/>
            <person name="Wilke S.K."/>
            <person name="Ahren D."/>
            <person name="Au C.H."/>
            <person name="Birren B.W."/>
            <person name="Borodovsky M."/>
            <person name="Burns C."/>
            <person name="Canback B."/>
            <person name="Casselton L.A."/>
            <person name="Cheng C.K."/>
            <person name="Deng J."/>
            <person name="Dietrich F.S."/>
            <person name="Fargo D.C."/>
            <person name="Farman M.L."/>
            <person name="Gathman A.C."/>
            <person name="Goldberg J."/>
            <person name="Guigo R."/>
            <person name="Hoegger P.J."/>
            <person name="Hooker J.B."/>
            <person name="Huggins A."/>
            <person name="James T.Y."/>
            <person name="Kamada T."/>
            <person name="Kilaru S."/>
            <person name="Kodira C."/>
            <person name="Kues U."/>
            <person name="Kupfer D."/>
            <person name="Kwan H.S."/>
            <person name="Lomsadze A."/>
            <person name="Li W."/>
            <person name="Lilly W.W."/>
            <person name="Ma L.J."/>
            <person name="Mackey A.J."/>
            <person name="Manning G."/>
            <person name="Martin F."/>
            <person name="Muraguchi H."/>
            <person name="Natvig D.O."/>
            <person name="Palmerini H."/>
            <person name="Ramesh M.A."/>
            <person name="Rehmeyer C.J."/>
            <person name="Roe B.A."/>
            <person name="Shenoy N."/>
            <person name="Stanke M."/>
            <person name="Ter-Hovhannisyan V."/>
            <person name="Tunlid A."/>
            <person name="Velagapudi R."/>
            <person name="Vision T.J."/>
            <person name="Zeng Q."/>
            <person name="Zolan M.E."/>
            <person name="Pukkila P.J."/>
        </authorList>
    </citation>
    <scope>NUCLEOTIDE SEQUENCE [LARGE SCALE GENOMIC DNA]</scope>
    <source>
        <strain evidence="13">Okayama-7 / 130 / ATCC MYA-4618 / FGSC 9003</strain>
    </source>
</reference>
<sequence length="609" mass="68437">MRSLKYLLCLSTITLAHALWPLPRNLETGTNFVKLSPNFDIKLVSNLESSAPEDLLLALTRTKERIVQDKHQRLTDERGAKDLSNVNEGATLSSLVLSLRNPPDKIQSISVESVKPLEDRNEVYSLNLPSDGSPATITADTTLGLLRGLTTFEQLWYWVDDDRDGVVYTYQAPVVIKDDSPSYPYRGLLLDTSRNFFPVDDILRTLDAMSMVKMSVFHWHVVDSQSFPLEVPGYPELSQKGAYSPSQRYKTEDVQTIVKYASERGIDVLMEIDTPGHTTSVAASHPEHVACAWADPWYNYAHEPPAGQLRITSEKTREFTVSLLSNIAETLPSSMFGTGGDEINLRCYLDDEQTKIELKDAGLSIDKKGLDHVLNDFVDATHKALKELKKTPVVWEEIALSHDLTSLSNETIVTVWTDSSKAADAINKGFRIVHAPSNYFYLDCGGGGWLGNSPTGNSWCDPFKTWQKAYTFDPQDSISPSKAHLVLGGQQLLWAEQSSPENLDSIVWPRAAASAEVFWTGLHGSERNLTDALSRLHDLRYRMVQRKIRAIPLQPHWCALQPEKCLAAPWVKSWSIVQNSITEFTRRLIKIGRYLQGSYTLFGRVIYEF</sequence>
<evidence type="ECO:0000256" key="3">
    <source>
        <dbReference type="ARBA" id="ARBA00022729"/>
    </source>
</evidence>
<organism evidence="12 13">
    <name type="scientific">Coprinopsis cinerea (strain Okayama-7 / 130 / ATCC MYA-4618 / FGSC 9003)</name>
    <name type="common">Inky cap fungus</name>
    <name type="synonym">Hormographiella aspergillata</name>
    <dbReference type="NCBI Taxonomy" id="240176"/>
    <lineage>
        <taxon>Eukaryota</taxon>
        <taxon>Fungi</taxon>
        <taxon>Dikarya</taxon>
        <taxon>Basidiomycota</taxon>
        <taxon>Agaricomycotina</taxon>
        <taxon>Agaricomycetes</taxon>
        <taxon>Agaricomycetidae</taxon>
        <taxon>Agaricales</taxon>
        <taxon>Agaricineae</taxon>
        <taxon>Psathyrellaceae</taxon>
        <taxon>Coprinopsis</taxon>
    </lineage>
</organism>
<evidence type="ECO:0000259" key="11">
    <source>
        <dbReference type="Pfam" id="PF14845"/>
    </source>
</evidence>
<comment type="similarity">
    <text evidence="2 7">Belongs to the glycosyl hydrolase 20 family.</text>
</comment>
<feature type="active site" description="Proton donor" evidence="8">
    <location>
        <position position="342"/>
    </location>
</feature>
<name>A8NQP2_COPC7</name>
<dbReference type="STRING" id="240176.A8NQP2"/>
<dbReference type="InterPro" id="IPR015883">
    <property type="entry name" value="Glyco_hydro_20_cat"/>
</dbReference>
<dbReference type="GO" id="GO:0004563">
    <property type="term" value="F:beta-N-acetylhexosaminidase activity"/>
    <property type="evidence" value="ECO:0007669"/>
    <property type="project" value="UniProtKB-EC"/>
</dbReference>
<dbReference type="InterPro" id="IPR029018">
    <property type="entry name" value="Hex-like_dom2"/>
</dbReference>
<dbReference type="HOGENOM" id="CLU_007082_0_2_1"/>
<dbReference type="InterPro" id="IPR025705">
    <property type="entry name" value="Beta_hexosaminidase_sua/sub"/>
</dbReference>
<dbReference type="FunFam" id="3.20.20.80:FF:000063">
    <property type="entry name" value="Beta-hexosaminidase"/>
    <property type="match status" value="1"/>
</dbReference>
<dbReference type="OMA" id="HATDTQS"/>
<evidence type="ECO:0000256" key="1">
    <source>
        <dbReference type="ARBA" id="ARBA00001231"/>
    </source>
</evidence>
<dbReference type="SUPFAM" id="SSF55545">
    <property type="entry name" value="beta-N-acetylhexosaminidase-like domain"/>
    <property type="match status" value="1"/>
</dbReference>
<dbReference type="Pfam" id="PF00728">
    <property type="entry name" value="Glyco_hydro_20"/>
    <property type="match status" value="1"/>
</dbReference>
<dbReference type="OrthoDB" id="428480at2759"/>